<keyword evidence="2" id="KW-0732">Signal</keyword>
<accession>A0A172RX87</accession>
<comment type="similarity">
    <text evidence="1">Belongs to the LytR/CpsA/Psr (LCP) family.</text>
</comment>
<gene>
    <name evidence="4" type="ORF">SAMN02910314_00726</name>
</gene>
<keyword evidence="5" id="KW-1185">Reference proteome</keyword>
<organism evidence="4 5">
    <name type="scientific">Denitrobacterium detoxificans</name>
    <dbReference type="NCBI Taxonomy" id="79604"/>
    <lineage>
        <taxon>Bacteria</taxon>
        <taxon>Bacillati</taxon>
        <taxon>Actinomycetota</taxon>
        <taxon>Coriobacteriia</taxon>
        <taxon>Eggerthellales</taxon>
        <taxon>Eggerthellaceae</taxon>
        <taxon>Denitrobacterium</taxon>
    </lineage>
</organism>
<feature type="chain" id="PRO_5038807016" evidence="2">
    <location>
        <begin position="22"/>
        <end position="316"/>
    </location>
</feature>
<evidence type="ECO:0000259" key="3">
    <source>
        <dbReference type="Pfam" id="PF03816"/>
    </source>
</evidence>
<dbReference type="OrthoDB" id="9782542at2"/>
<dbReference type="InterPro" id="IPR004474">
    <property type="entry name" value="LytR_CpsA_psr"/>
</dbReference>
<dbReference type="STRING" id="79604.AAY81_02950"/>
<dbReference type="PROSITE" id="PS51257">
    <property type="entry name" value="PROKAR_LIPOPROTEIN"/>
    <property type="match status" value="1"/>
</dbReference>
<reference evidence="5" key="1">
    <citation type="submission" date="2016-10" db="EMBL/GenBank/DDBJ databases">
        <authorList>
            <person name="Varghese N."/>
        </authorList>
    </citation>
    <scope>NUCLEOTIDE SEQUENCE [LARGE SCALE GENOMIC DNA]</scope>
    <source>
        <strain evidence="5">DSM 21843</strain>
    </source>
</reference>
<name>A0A172RX87_9ACTN</name>
<dbReference type="InterPro" id="IPR050922">
    <property type="entry name" value="LytR/CpsA/Psr_CW_biosynth"/>
</dbReference>
<evidence type="ECO:0000256" key="1">
    <source>
        <dbReference type="ARBA" id="ARBA00006068"/>
    </source>
</evidence>
<feature type="domain" description="Cell envelope-related transcriptional attenuator" evidence="3">
    <location>
        <begin position="77"/>
        <end position="224"/>
    </location>
</feature>
<feature type="signal peptide" evidence="2">
    <location>
        <begin position="1"/>
        <end position="21"/>
    </location>
</feature>
<dbReference type="NCBIfam" id="TIGR00350">
    <property type="entry name" value="lytR_cpsA_psr"/>
    <property type="match status" value="1"/>
</dbReference>
<dbReference type="Gene3D" id="3.40.630.190">
    <property type="entry name" value="LCP protein"/>
    <property type="match status" value="1"/>
</dbReference>
<evidence type="ECO:0000256" key="2">
    <source>
        <dbReference type="SAM" id="SignalP"/>
    </source>
</evidence>
<evidence type="ECO:0000313" key="5">
    <source>
        <dbReference type="Proteomes" id="UP000182975"/>
    </source>
</evidence>
<dbReference type="RefSeq" id="WP_066661164.1">
    <property type="nucleotide sequence ID" value="NZ_CP011402.1"/>
</dbReference>
<dbReference type="KEGG" id="ddt:AAY81_02950"/>
<protein>
    <submittedName>
        <fullName evidence="4">Transcriptional attenuator, LytR family</fullName>
    </submittedName>
</protein>
<proteinExistence type="inferred from homology"/>
<sequence>MKRNVAKALALALALCLGVFGLSGCFCSKQETTQEEPTSNVSDSKPEVVVPTEPFYVLVVGDDSRTGTIEAEKENQSDTVMLVRVDPTTYHITIVSIPRDTTTNINGTDTKFDQAYQYYGIEGTVQAAEDLTGVKISYYLDMGFVGFVDFVNDIDGVDVTVPMTISLTDIITGKKITVEEGDQHLNGNEALVYARVRKAYGDDMEAIRQTQDRQVLQKLITKVSQMPADQASAVVPVFVSALTNTNMDSEVLAKLVENFCNNSGSITFDSTSGPYQGSIVNDIWLIPRDEEAWAELMAVVDAGGDPATVIAPKNVN</sequence>
<dbReference type="EMBL" id="FOEC01000003">
    <property type="protein sequence ID" value="SEO63257.1"/>
    <property type="molecule type" value="Genomic_DNA"/>
</dbReference>
<evidence type="ECO:0000313" key="4">
    <source>
        <dbReference type="EMBL" id="SEO63257.1"/>
    </source>
</evidence>
<dbReference type="PANTHER" id="PTHR33392:SF6">
    <property type="entry name" value="POLYISOPRENYL-TEICHOIC ACID--PEPTIDOGLYCAN TEICHOIC ACID TRANSFERASE TAGU"/>
    <property type="match status" value="1"/>
</dbReference>
<dbReference type="AlphaFoldDB" id="A0A172RX87"/>
<dbReference type="PANTHER" id="PTHR33392">
    <property type="entry name" value="POLYISOPRENYL-TEICHOIC ACID--PEPTIDOGLYCAN TEICHOIC ACID TRANSFERASE TAGU"/>
    <property type="match status" value="1"/>
</dbReference>
<dbReference type="Pfam" id="PF03816">
    <property type="entry name" value="LytR_cpsA_psr"/>
    <property type="match status" value="1"/>
</dbReference>
<dbReference type="Proteomes" id="UP000182975">
    <property type="component" value="Unassembled WGS sequence"/>
</dbReference>